<dbReference type="EMBL" id="AHAT01019132">
    <property type="status" value="NOT_ANNOTATED_CDS"/>
    <property type="molecule type" value="Genomic_DNA"/>
</dbReference>
<sequence length="424" mass="45799">VRLSPSLQLQVLTSRAVCVSLAGVLSQNWGVWYNPGNICALQGSTVVMGCNYSYPSGNSVTQTFWMDKDYSNNPTDLSTLPQYVNRTEYLGNKEKNCTLRLRNLTTSDSKTYLFRFITNTTVGKWTGKPGVSLSVTGLQAQVNSSTVTEGQAVNLTCKTSCTLSDPTFTWYRNGLLLPAQTPSSPLTFNPVSYEHDGSYSCTARGYDNLPSPAVTLSVRFYWIRSVGTAALSGRLVNLSSSSLTVLRSTAHLPAAEQYSWLKPEGQIDFLDLNATERSSSGRCKSEGLFSATTQIQISLSLSDAPKNTSVSISPSGEIAEGGSVTLTCSSSANPPVKNYTWFKLSGTGPLYKGSNYTIINISSADSGQYYCEARNQIGALNSTAETLTVKRSQQNVVAWWVTAAVVAIVLVVVMVMVVVMVVVL</sequence>
<dbReference type="SMART" id="SM00409">
    <property type="entry name" value="IG"/>
    <property type="match status" value="3"/>
</dbReference>
<dbReference type="Pfam" id="PF24518">
    <property type="entry name" value="Ig_CD22"/>
    <property type="match status" value="1"/>
</dbReference>
<dbReference type="GeneTree" id="ENSGT01010000222294"/>
<dbReference type="Gene3D" id="2.60.40.10">
    <property type="entry name" value="Immunoglobulins"/>
    <property type="match status" value="3"/>
</dbReference>
<dbReference type="InterPro" id="IPR007110">
    <property type="entry name" value="Ig-like_dom"/>
</dbReference>
<protein>
    <recommendedName>
        <fullName evidence="1">B-cell receptor CD22</fullName>
    </recommendedName>
    <alternativeName>
        <fullName evidence="2">Sialic acid-binding Ig-like lectin 2</fullName>
    </alternativeName>
</protein>
<dbReference type="InParanoid" id="W5M7W1"/>
<dbReference type="HOGENOM" id="CLU_024444_2_2_1"/>
<dbReference type="Pfam" id="PF13895">
    <property type="entry name" value="Ig_2"/>
    <property type="match status" value="1"/>
</dbReference>
<evidence type="ECO:0000259" key="6">
    <source>
        <dbReference type="PROSITE" id="PS50835"/>
    </source>
</evidence>
<name>W5M7W1_LEPOC</name>
<dbReference type="InterPro" id="IPR003598">
    <property type="entry name" value="Ig_sub2"/>
</dbReference>
<keyword evidence="5" id="KW-0812">Transmembrane</keyword>
<dbReference type="PROSITE" id="PS50835">
    <property type="entry name" value="IG_LIKE"/>
    <property type="match status" value="2"/>
</dbReference>
<dbReference type="SUPFAM" id="SSF48726">
    <property type="entry name" value="Immunoglobulin"/>
    <property type="match status" value="3"/>
</dbReference>
<dbReference type="Proteomes" id="UP000018468">
    <property type="component" value="Linkage group LG24"/>
</dbReference>
<dbReference type="Bgee" id="ENSLOCG00000003748">
    <property type="expression patterns" value="Expressed in mesonephros and 7 other cell types or tissues"/>
</dbReference>
<dbReference type="AlphaFoldDB" id="W5M7W1"/>
<dbReference type="EMBL" id="AHAT01019130">
    <property type="status" value="NOT_ANNOTATED_CDS"/>
    <property type="molecule type" value="Genomic_DNA"/>
</dbReference>
<organism evidence="7 8">
    <name type="scientific">Lepisosteus oculatus</name>
    <name type="common">Spotted gar</name>
    <dbReference type="NCBI Taxonomy" id="7918"/>
    <lineage>
        <taxon>Eukaryota</taxon>
        <taxon>Metazoa</taxon>
        <taxon>Chordata</taxon>
        <taxon>Craniata</taxon>
        <taxon>Vertebrata</taxon>
        <taxon>Euteleostomi</taxon>
        <taxon>Actinopterygii</taxon>
        <taxon>Neopterygii</taxon>
        <taxon>Holostei</taxon>
        <taxon>Semionotiformes</taxon>
        <taxon>Lepisosteidae</taxon>
        <taxon>Lepisosteus</taxon>
    </lineage>
</organism>
<dbReference type="PANTHER" id="PTHR46013">
    <property type="entry name" value="VASCULAR CELL ADHESION MOLECULE 1"/>
    <property type="match status" value="1"/>
</dbReference>
<evidence type="ECO:0000256" key="3">
    <source>
        <dbReference type="ARBA" id="ARBA00045430"/>
    </source>
</evidence>
<keyword evidence="5" id="KW-0472">Membrane</keyword>
<dbReference type="InterPro" id="IPR013783">
    <property type="entry name" value="Ig-like_fold"/>
</dbReference>
<dbReference type="SMART" id="SM00408">
    <property type="entry name" value="IGc2"/>
    <property type="match status" value="2"/>
</dbReference>
<dbReference type="PANTHER" id="PTHR46013:SF4">
    <property type="entry name" value="B-CELL RECEPTOR CD22-RELATED"/>
    <property type="match status" value="1"/>
</dbReference>
<feature type="domain" description="Ig-like" evidence="6">
    <location>
        <begin position="305"/>
        <end position="388"/>
    </location>
</feature>
<keyword evidence="5" id="KW-1133">Transmembrane helix</keyword>
<dbReference type="eggNOG" id="KOG4475">
    <property type="taxonomic scope" value="Eukaryota"/>
</dbReference>
<dbReference type="STRING" id="7918.ENSLOCP00000004469"/>
<dbReference type="InterPro" id="IPR056386">
    <property type="entry name" value="Ig_CD22"/>
</dbReference>
<dbReference type="Ensembl" id="ENSLOCT00000004477.1">
    <property type="protein sequence ID" value="ENSLOCP00000004469.1"/>
    <property type="gene ID" value="ENSLOCG00000003748.1"/>
</dbReference>
<dbReference type="InterPro" id="IPR003599">
    <property type="entry name" value="Ig_sub"/>
</dbReference>
<reference evidence="7" key="2">
    <citation type="submission" date="2025-08" db="UniProtKB">
        <authorList>
            <consortium name="Ensembl"/>
        </authorList>
    </citation>
    <scope>IDENTIFICATION</scope>
</reference>
<dbReference type="EMBL" id="AHAT01019131">
    <property type="status" value="NOT_ANNOTATED_CDS"/>
    <property type="molecule type" value="Genomic_DNA"/>
</dbReference>
<dbReference type="CDD" id="cd00096">
    <property type="entry name" value="Ig"/>
    <property type="match status" value="1"/>
</dbReference>
<comment type="function">
    <text evidence="3">Most highly expressed siglec (sialic acid-binding immunoglobulin-like lectin) on B-cells that plays a role in various aspects of B-cell biology including differentiation, antigen presentation, and trafficking to bone marrow. Binds to alpha 2,6-linked sialic acid residues of surface molecules such as CD22 itself, CD45 and IgM in a cis configuration. Can also bind to ligands on other cells as an adhesion molecule in a trans configuration. Acts as an inhibitory coreceptor on the surface of B-cells and inhibits B-cell receptor induced signaling, characterized by inhibition of the calcium mobilization and cellular activation. Mechanistically, the immunoreceptor tyrosine-based inhibitory motif domain is phosphorylated by the Src kinase LYN, which in turn leads to the recruitment of the protein tyrosine phosphatase 1/PTPN6, leading to the negative regulation of BCR signaling. If this negative signaling from is of sufficient strength, apoptosis of the B-cell can be induced.</text>
</comment>
<evidence type="ECO:0000256" key="2">
    <source>
        <dbReference type="ARBA" id="ARBA00041781"/>
    </source>
</evidence>
<evidence type="ECO:0000256" key="5">
    <source>
        <dbReference type="SAM" id="Phobius"/>
    </source>
</evidence>
<accession>W5M7W1</accession>
<feature type="transmembrane region" description="Helical" evidence="5">
    <location>
        <begin position="397"/>
        <end position="423"/>
    </location>
</feature>
<evidence type="ECO:0000313" key="7">
    <source>
        <dbReference type="Ensembl" id="ENSLOCP00000004469.1"/>
    </source>
</evidence>
<evidence type="ECO:0000256" key="1">
    <source>
        <dbReference type="ARBA" id="ARBA00040106"/>
    </source>
</evidence>
<reference evidence="8" key="1">
    <citation type="submission" date="2011-12" db="EMBL/GenBank/DDBJ databases">
        <title>The Draft Genome of Lepisosteus oculatus.</title>
        <authorList>
            <consortium name="The Broad Institute Genome Assembly &amp; Analysis Group"/>
            <consortium name="Computational R&amp;D Group"/>
            <consortium name="and Sequencing Platform"/>
            <person name="Di Palma F."/>
            <person name="Alfoldi J."/>
            <person name="Johnson J."/>
            <person name="Berlin A."/>
            <person name="Gnerre S."/>
            <person name="Jaffe D."/>
            <person name="MacCallum I."/>
            <person name="Young S."/>
            <person name="Walker B.J."/>
            <person name="Lander E.S."/>
            <person name="Lindblad-Toh K."/>
        </authorList>
    </citation>
    <scope>NUCLEOTIDE SEQUENCE [LARGE SCALE GENOMIC DNA]</scope>
</reference>
<dbReference type="OMA" id="CETENKY"/>
<proteinExistence type="predicted"/>
<keyword evidence="8" id="KW-1185">Reference proteome</keyword>
<evidence type="ECO:0000313" key="8">
    <source>
        <dbReference type="Proteomes" id="UP000018468"/>
    </source>
</evidence>
<reference evidence="7" key="3">
    <citation type="submission" date="2025-09" db="UniProtKB">
        <authorList>
            <consortium name="Ensembl"/>
        </authorList>
    </citation>
    <scope>IDENTIFICATION</scope>
</reference>
<dbReference type="InterPro" id="IPR036179">
    <property type="entry name" value="Ig-like_dom_sf"/>
</dbReference>
<dbReference type="Pfam" id="PF13927">
    <property type="entry name" value="Ig_3"/>
    <property type="match status" value="1"/>
</dbReference>
<feature type="domain" description="Ig-like" evidence="6">
    <location>
        <begin position="129"/>
        <end position="217"/>
    </location>
</feature>
<dbReference type="FunCoup" id="W5M7W1">
    <property type="interactions" value="685"/>
</dbReference>
<evidence type="ECO:0000256" key="4">
    <source>
        <dbReference type="ARBA" id="ARBA00046458"/>
    </source>
</evidence>
<comment type="subunit">
    <text evidence="4">Predominantly monomer of isoform CD22-beta. Also found as heterodimer of isoform CD22-beta and a shorter isoform. Interacts with PTPN6/SHP-1, LYN, SYK, PIK3R1/PIK3R2 and PLCG1 upon phosphorylation. Interacts with GRB2, INPP5D and SHC1 upon phosphorylation. May form a complex with INPP5D/SHIP, GRB2 and SHC1.</text>
</comment>